<organism evidence="3 4">
    <name type="scientific">Saccoglossus kowalevskii</name>
    <name type="common">Acorn worm</name>
    <dbReference type="NCBI Taxonomy" id="10224"/>
    <lineage>
        <taxon>Eukaryota</taxon>
        <taxon>Metazoa</taxon>
        <taxon>Hemichordata</taxon>
        <taxon>Enteropneusta</taxon>
        <taxon>Harrimaniidae</taxon>
        <taxon>Saccoglossus</taxon>
    </lineage>
</organism>
<dbReference type="InterPro" id="IPR000873">
    <property type="entry name" value="AMP-dep_synth/lig_dom"/>
</dbReference>
<dbReference type="InterPro" id="IPR025110">
    <property type="entry name" value="AMP-bd_C"/>
</dbReference>
<sequence length="545" mass="60251">MLNTVVKKTPDKVAFIFPVEKIHLTFAELQNQVTALGTGLLCFGLKRGDTLGIFSSSAPEYILVQFAAALIGVVLARFHIGLPNNMLKNAIIKSECVALVVGAKNDEVYKQLEEIVPDLKASDFKILQNNGKSKLQSIITNVAASQDKWKSIDDIMDIGRTNPEKGKRLLEETSKMLEFGDLYTIFYTSGSTGPLKGTLHTNVTNQNMYMVFADRYGWTNNDILLSACHSLSHIASEMSHIAPLILGMTSVILSPGTNIEDNVAVIQDERCTALFSTYPGLYKMLHYGNIDQYDCSSLRYILTGASTIPPDFIRKVSTIFQAKVLNAYGSSEAGLVSGRDIIASENEVIDKVGRPIGHTEVKIVNQNGGIVPINTLGELLVRSNFLFRSYINDEVKTRQVKSVDGWYKSGDTAKINCNGYITIVGRRQDIIIKGGQTMYYSSLVESLLSHPNVIAAYIVPVPDEELQEDFCACVSLIGNISLSADELKTYYSSNIGMSDYIPKYVIIFNDFPKTLVGKIDQKTLCLEAFRKLGLDEDWLMHGRQA</sequence>
<feature type="domain" description="AMP-dependent synthetase/ligase" evidence="1">
    <location>
        <begin position="5"/>
        <end position="390"/>
    </location>
</feature>
<dbReference type="PANTHER" id="PTHR42814:SF3">
    <property type="entry name" value="BETA-N-ACETYLHEXOSAMINIDASE"/>
    <property type="match status" value="1"/>
</dbReference>
<dbReference type="PANTHER" id="PTHR42814">
    <property type="entry name" value="AMP-BINDING DOMAIN-CONTAINING PROTEIN"/>
    <property type="match status" value="1"/>
</dbReference>
<reference evidence="4" key="1">
    <citation type="submission" date="2025-08" db="UniProtKB">
        <authorList>
            <consortium name="RefSeq"/>
        </authorList>
    </citation>
    <scope>IDENTIFICATION</scope>
    <source>
        <tissue evidence="4">Testes</tissue>
    </source>
</reference>
<evidence type="ECO:0000313" key="3">
    <source>
        <dbReference type="Proteomes" id="UP000694865"/>
    </source>
</evidence>
<gene>
    <name evidence="4" type="primary">LOC100368062</name>
</gene>
<feature type="domain" description="AMP-binding enzyme C-terminal" evidence="2">
    <location>
        <begin position="446"/>
        <end position="518"/>
    </location>
</feature>
<dbReference type="InterPro" id="IPR042099">
    <property type="entry name" value="ANL_N_sf"/>
</dbReference>
<dbReference type="Pfam" id="PF00501">
    <property type="entry name" value="AMP-binding"/>
    <property type="match status" value="1"/>
</dbReference>
<dbReference type="InterPro" id="IPR020845">
    <property type="entry name" value="AMP-binding_CS"/>
</dbReference>
<evidence type="ECO:0000259" key="2">
    <source>
        <dbReference type="Pfam" id="PF13193"/>
    </source>
</evidence>
<dbReference type="RefSeq" id="XP_002731139.1">
    <property type="nucleotide sequence ID" value="XM_002731093.1"/>
</dbReference>
<keyword evidence="3" id="KW-1185">Reference proteome</keyword>
<protein>
    <submittedName>
        <fullName evidence="4">Acyl-CoA synthetase family member 2, mitochondrial-like</fullName>
    </submittedName>
</protein>
<accession>A0ABM0GJD2</accession>
<name>A0ABM0GJD2_SACKO</name>
<evidence type="ECO:0000259" key="1">
    <source>
        <dbReference type="Pfam" id="PF00501"/>
    </source>
</evidence>
<dbReference type="SUPFAM" id="SSF56801">
    <property type="entry name" value="Acetyl-CoA synthetase-like"/>
    <property type="match status" value="1"/>
</dbReference>
<dbReference type="Gene3D" id="3.40.50.12780">
    <property type="entry name" value="N-terminal domain of ligase-like"/>
    <property type="match status" value="1"/>
</dbReference>
<dbReference type="CDD" id="cd04433">
    <property type="entry name" value="AFD_class_I"/>
    <property type="match status" value="1"/>
</dbReference>
<proteinExistence type="predicted"/>
<dbReference type="GeneID" id="100368062"/>
<evidence type="ECO:0000313" key="4">
    <source>
        <dbReference type="RefSeq" id="XP_002731139.1"/>
    </source>
</evidence>
<dbReference type="Gene3D" id="3.30.300.30">
    <property type="match status" value="1"/>
</dbReference>
<dbReference type="Pfam" id="PF13193">
    <property type="entry name" value="AMP-binding_C"/>
    <property type="match status" value="1"/>
</dbReference>
<dbReference type="Proteomes" id="UP000694865">
    <property type="component" value="Unplaced"/>
</dbReference>
<dbReference type="InterPro" id="IPR045851">
    <property type="entry name" value="AMP-bd_C_sf"/>
</dbReference>
<dbReference type="PROSITE" id="PS00455">
    <property type="entry name" value="AMP_BINDING"/>
    <property type="match status" value="1"/>
</dbReference>